<dbReference type="AlphaFoldDB" id="A0A916YI12"/>
<dbReference type="GO" id="GO:0020037">
    <property type="term" value="F:heme binding"/>
    <property type="evidence" value="ECO:0007669"/>
    <property type="project" value="InterPro"/>
</dbReference>
<dbReference type="PANTHER" id="PTHR30071">
    <property type="entry name" value="HEME EXPORTER PROTEIN C"/>
    <property type="match status" value="1"/>
</dbReference>
<reference evidence="11" key="2">
    <citation type="submission" date="2020-09" db="EMBL/GenBank/DDBJ databases">
        <authorList>
            <person name="Sun Q."/>
            <person name="Zhou Y."/>
        </authorList>
    </citation>
    <scope>NUCLEOTIDE SEQUENCE</scope>
    <source>
        <strain evidence="11">CGMCC 1.15958</strain>
    </source>
</reference>
<dbReference type="PANTHER" id="PTHR30071:SF1">
    <property type="entry name" value="CYTOCHROME B_B6 PROTEIN-RELATED"/>
    <property type="match status" value="1"/>
</dbReference>
<comment type="caution">
    <text evidence="11">The sequence shown here is derived from an EMBL/GenBank/DDBJ whole genome shotgun (WGS) entry which is preliminary data.</text>
</comment>
<gene>
    <name evidence="11" type="ORF">GCM10011514_07060</name>
</gene>
<reference evidence="11" key="1">
    <citation type="journal article" date="2014" name="Int. J. Syst. Evol. Microbiol.">
        <title>Complete genome sequence of Corynebacterium casei LMG S-19264T (=DSM 44701T), isolated from a smear-ripened cheese.</title>
        <authorList>
            <consortium name="US DOE Joint Genome Institute (JGI-PGF)"/>
            <person name="Walter F."/>
            <person name="Albersmeier A."/>
            <person name="Kalinowski J."/>
            <person name="Ruckert C."/>
        </authorList>
    </citation>
    <scope>NUCLEOTIDE SEQUENCE</scope>
    <source>
        <strain evidence="11">CGMCC 1.15958</strain>
    </source>
</reference>
<keyword evidence="12" id="KW-1185">Reference proteome</keyword>
<dbReference type="PRINTS" id="PR01386">
    <property type="entry name" value="CCMCBIOGNSIS"/>
</dbReference>
<dbReference type="Pfam" id="PF01578">
    <property type="entry name" value="Cytochrom_C_asm"/>
    <property type="match status" value="1"/>
</dbReference>
<comment type="similarity">
    <text evidence="3">Belongs to the CcmC/CycZ/HelC family.</text>
</comment>
<dbReference type="InterPro" id="IPR003557">
    <property type="entry name" value="Cyt_c_biogenesis_CcmC"/>
</dbReference>
<evidence type="ECO:0000313" key="12">
    <source>
        <dbReference type="Proteomes" id="UP000609064"/>
    </source>
</evidence>
<evidence type="ECO:0000256" key="1">
    <source>
        <dbReference type="ARBA" id="ARBA00002442"/>
    </source>
</evidence>
<evidence type="ECO:0000256" key="9">
    <source>
        <dbReference type="SAM" id="Phobius"/>
    </source>
</evidence>
<feature type="transmembrane region" description="Helical" evidence="9">
    <location>
        <begin position="155"/>
        <end position="175"/>
    </location>
</feature>
<dbReference type="EMBL" id="BMKK01000001">
    <property type="protein sequence ID" value="GGD45628.1"/>
    <property type="molecule type" value="Genomic_DNA"/>
</dbReference>
<dbReference type="GO" id="GO:0005886">
    <property type="term" value="C:plasma membrane"/>
    <property type="evidence" value="ECO:0007669"/>
    <property type="project" value="TreeGrafter"/>
</dbReference>
<feature type="transmembrane region" description="Helical" evidence="9">
    <location>
        <begin position="127"/>
        <end position="143"/>
    </location>
</feature>
<feature type="transmembrane region" description="Helical" evidence="9">
    <location>
        <begin position="61"/>
        <end position="80"/>
    </location>
</feature>
<evidence type="ECO:0000256" key="3">
    <source>
        <dbReference type="ARBA" id="ARBA00005840"/>
    </source>
</evidence>
<dbReference type="InterPro" id="IPR002541">
    <property type="entry name" value="Cyt_c_assembly"/>
</dbReference>
<feature type="transmembrane region" description="Helical" evidence="9">
    <location>
        <begin position="204"/>
        <end position="222"/>
    </location>
</feature>
<evidence type="ECO:0000256" key="4">
    <source>
        <dbReference type="ARBA" id="ARBA00016463"/>
    </source>
</evidence>
<sequence length="235" mass="27097">MNIPNLKNPHWGAVVYMKKTWWKILCVVILLYTIIQGLGGIVPRQPILNETIRNVYFHVPLWFGMMTLMTASVWFAIKYLRNGNIQDDEYSVEFANVAIFFGILGFMTGSLWGQYTWGDWLPKDPKIIAVEVGLLIYSSYFILRSSFEDEQRKARLSAIYNIFAFATFIPLVWILPRLTDSLHPGNGGNPAFGKYDMDNSMRMVFYPAIIGWTLLGVWITSLRIRLRVIERLGSN</sequence>
<organism evidence="11 12">
    <name type="scientific">Emticicia aquatilis</name>
    <dbReference type="NCBI Taxonomy" id="1537369"/>
    <lineage>
        <taxon>Bacteria</taxon>
        <taxon>Pseudomonadati</taxon>
        <taxon>Bacteroidota</taxon>
        <taxon>Cytophagia</taxon>
        <taxon>Cytophagales</taxon>
        <taxon>Leadbetterellaceae</taxon>
        <taxon>Emticicia</taxon>
    </lineage>
</organism>
<comment type="function">
    <text evidence="1">Required for the export of heme to the periplasm for the biogenesis of c-type cytochromes.</text>
</comment>
<evidence type="ECO:0000313" key="11">
    <source>
        <dbReference type="EMBL" id="GGD45628.1"/>
    </source>
</evidence>
<name>A0A916YI12_9BACT</name>
<feature type="transmembrane region" description="Helical" evidence="9">
    <location>
        <begin position="21"/>
        <end position="41"/>
    </location>
</feature>
<dbReference type="GO" id="GO:0017004">
    <property type="term" value="P:cytochrome complex assembly"/>
    <property type="evidence" value="ECO:0007669"/>
    <property type="project" value="UniProtKB-KW"/>
</dbReference>
<dbReference type="Proteomes" id="UP000609064">
    <property type="component" value="Unassembled WGS sequence"/>
</dbReference>
<protein>
    <recommendedName>
        <fullName evidence="4">Heme exporter protein C</fullName>
    </recommendedName>
</protein>
<feature type="domain" description="Cytochrome c assembly protein" evidence="10">
    <location>
        <begin position="25"/>
        <end position="167"/>
    </location>
</feature>
<feature type="transmembrane region" description="Helical" evidence="9">
    <location>
        <begin position="92"/>
        <end position="115"/>
    </location>
</feature>
<evidence type="ECO:0000256" key="6">
    <source>
        <dbReference type="ARBA" id="ARBA00022748"/>
    </source>
</evidence>
<evidence type="ECO:0000256" key="8">
    <source>
        <dbReference type="ARBA" id="ARBA00023136"/>
    </source>
</evidence>
<proteinExistence type="inferred from homology"/>
<evidence type="ECO:0000256" key="7">
    <source>
        <dbReference type="ARBA" id="ARBA00022989"/>
    </source>
</evidence>
<dbReference type="GO" id="GO:0015232">
    <property type="term" value="F:heme transmembrane transporter activity"/>
    <property type="evidence" value="ECO:0007669"/>
    <property type="project" value="InterPro"/>
</dbReference>
<keyword evidence="5 9" id="KW-0812">Transmembrane</keyword>
<keyword evidence="8 9" id="KW-0472">Membrane</keyword>
<evidence type="ECO:0000256" key="5">
    <source>
        <dbReference type="ARBA" id="ARBA00022692"/>
    </source>
</evidence>
<evidence type="ECO:0000259" key="10">
    <source>
        <dbReference type="Pfam" id="PF01578"/>
    </source>
</evidence>
<keyword evidence="7 9" id="KW-1133">Transmembrane helix</keyword>
<evidence type="ECO:0000256" key="2">
    <source>
        <dbReference type="ARBA" id="ARBA00004141"/>
    </source>
</evidence>
<accession>A0A916YI12</accession>
<comment type="subcellular location">
    <subcellularLocation>
        <location evidence="2">Membrane</location>
        <topology evidence="2">Multi-pass membrane protein</topology>
    </subcellularLocation>
</comment>
<dbReference type="InterPro" id="IPR045062">
    <property type="entry name" value="Cyt_c_biogenesis_CcsA/CcmC"/>
</dbReference>
<keyword evidence="6" id="KW-0201">Cytochrome c-type biogenesis</keyword>